<keyword evidence="4 10" id="KW-0813">Transport</keyword>
<reference evidence="13 14" key="1">
    <citation type="submission" date="2015-11" db="EMBL/GenBank/DDBJ databases">
        <title>The genome of Debaryomyces fabryi.</title>
        <authorList>
            <person name="Tafer H."/>
            <person name="Lopandic K."/>
        </authorList>
    </citation>
    <scope>NUCLEOTIDE SEQUENCE [LARGE SCALE GENOMIC DNA]</scope>
    <source>
        <strain evidence="13 14">CBS 789</strain>
    </source>
</reference>
<dbReference type="Pfam" id="PF06419">
    <property type="entry name" value="COG6_N"/>
    <property type="match status" value="1"/>
</dbReference>
<dbReference type="AlphaFoldDB" id="A0A0V1PY35"/>
<evidence type="ECO:0000313" key="14">
    <source>
        <dbReference type="Proteomes" id="UP000054251"/>
    </source>
</evidence>
<evidence type="ECO:0000256" key="3">
    <source>
        <dbReference type="ARBA" id="ARBA00020973"/>
    </source>
</evidence>
<dbReference type="GO" id="GO:0006891">
    <property type="term" value="P:intra-Golgi vesicle-mediated transport"/>
    <property type="evidence" value="ECO:0007669"/>
    <property type="project" value="UniProtKB-UniRule"/>
</dbReference>
<keyword evidence="14" id="KW-1185">Reference proteome</keyword>
<feature type="domain" description="Conserved oligomeric complex COG6 N-terminal" evidence="11">
    <location>
        <begin position="146"/>
        <end position="249"/>
    </location>
</feature>
<dbReference type="PANTHER" id="PTHR21506">
    <property type="entry name" value="COMPONENT OF OLIGOMERIC GOLGI COMPLEX 6"/>
    <property type="match status" value="1"/>
</dbReference>
<gene>
    <name evidence="13" type="ORF">AC631_03086</name>
</gene>
<comment type="caution">
    <text evidence="13">The sequence shown here is derived from an EMBL/GenBank/DDBJ whole genome shotgun (WGS) entry which is preliminary data.</text>
</comment>
<dbReference type="InterPro" id="IPR048368">
    <property type="entry name" value="COG6_N"/>
</dbReference>
<dbReference type="InterPro" id="IPR010490">
    <property type="entry name" value="COG6"/>
</dbReference>
<dbReference type="OrthoDB" id="272987at2759"/>
<evidence type="ECO:0000256" key="6">
    <source>
        <dbReference type="ARBA" id="ARBA00023034"/>
    </source>
</evidence>
<evidence type="ECO:0000256" key="4">
    <source>
        <dbReference type="ARBA" id="ARBA00022448"/>
    </source>
</evidence>
<dbReference type="GO" id="GO:0000139">
    <property type="term" value="C:Golgi membrane"/>
    <property type="evidence" value="ECO:0007669"/>
    <property type="project" value="UniProtKB-SubCell"/>
</dbReference>
<keyword evidence="6 10" id="KW-0333">Golgi apparatus</keyword>
<dbReference type="Proteomes" id="UP000054251">
    <property type="component" value="Unassembled WGS sequence"/>
</dbReference>
<dbReference type="SMART" id="SM01087">
    <property type="entry name" value="COG6"/>
    <property type="match status" value="1"/>
</dbReference>
<organism evidence="13 14">
    <name type="scientific">Debaryomyces fabryi</name>
    <dbReference type="NCBI Taxonomy" id="58627"/>
    <lineage>
        <taxon>Eukaryota</taxon>
        <taxon>Fungi</taxon>
        <taxon>Dikarya</taxon>
        <taxon>Ascomycota</taxon>
        <taxon>Saccharomycotina</taxon>
        <taxon>Pichiomycetes</taxon>
        <taxon>Debaryomycetaceae</taxon>
        <taxon>Debaryomyces</taxon>
    </lineage>
</organism>
<keyword evidence="7 10" id="KW-0472">Membrane</keyword>
<dbReference type="RefSeq" id="XP_015467247.1">
    <property type="nucleotide sequence ID" value="XM_015611915.1"/>
</dbReference>
<accession>A0A0V1PY35</accession>
<comment type="subunit">
    <text evidence="10">Component of the conserved oligomeric Golgi complex.</text>
</comment>
<evidence type="ECO:0000256" key="8">
    <source>
        <dbReference type="ARBA" id="ARBA00031348"/>
    </source>
</evidence>
<evidence type="ECO:0000256" key="9">
    <source>
        <dbReference type="ARBA" id="ARBA00043873"/>
    </source>
</evidence>
<evidence type="ECO:0000313" key="13">
    <source>
        <dbReference type="EMBL" id="KSA01145.1"/>
    </source>
</evidence>
<comment type="function">
    <text evidence="9">Acts as a component of the peripheral membrane COG complex that is involved in intra-Golgi protein trafficking. COG is located at the cis-Golgi, and regulates tethering of retrograde intra-Golgi vesicles and possibly a number of other membrane trafficking events.</text>
</comment>
<evidence type="ECO:0000259" key="12">
    <source>
        <dbReference type="Pfam" id="PF20653"/>
    </source>
</evidence>
<name>A0A0V1PY35_9ASCO</name>
<evidence type="ECO:0000256" key="7">
    <source>
        <dbReference type="ARBA" id="ARBA00023136"/>
    </source>
</evidence>
<evidence type="ECO:0000256" key="10">
    <source>
        <dbReference type="RuleBase" id="RU365075"/>
    </source>
</evidence>
<comment type="function">
    <text evidence="10">Acts as component of the peripheral membrane COG complex that is involved in intra-Golgi protein trafficking. COG is located at the cis-Golgi, and regulates tethering of retrograde intra-Golgi vesicles and possibly a number of other membrane trafficking events.</text>
</comment>
<keyword evidence="5 10" id="KW-0653">Protein transport</keyword>
<evidence type="ECO:0000256" key="2">
    <source>
        <dbReference type="ARBA" id="ARBA00011023"/>
    </source>
</evidence>
<dbReference type="PANTHER" id="PTHR21506:SF0">
    <property type="entry name" value="CONSERVED OLIGOMERIC GOLGI COMPLEX SUBUNIT 6"/>
    <property type="match status" value="1"/>
</dbReference>
<sequence>MDFIDFDSFQQDEIPQPQPALSLPITSNIENLGKRFSNFNSLTKTLLKFDEKNDSTVNGDESEEIKLAEKYANLSLNLINSLEDGNEEENETDLNRSKATTTLSTRLSRVLNNSMPDSLVRDIFSNLDLKIDNIEALVEPGVTGSNSRKKLRGDIENDLIKTQGLVLKEYQPVIKNLNSLENDLKNLNKLRDSITEKVNRDFQSTKDLNGKVKDLNDTKSLINLKKGLLMSFKNKFTLDVYEEYVLQNGEINDEFFEVLIKCEKIHENCSVLLSVDNPQLGLKIMAKFNQLINKSLERIISFTNKTLNNLYSLNTTTKLTTLHKCLKFLKTRLNYFNTVVENFVDTRSRLIIDEFLNQINGDLDKSGDNRSGSIQHDRPIILSAHDPVRFIGDLLAYIHSVVVNETETISSIFSISKEVDGKENVEYKDIIDDVTGRILNSLSRSVKSKIEQIISSETKLTTIYSIYNLVELYTIMFAKHLKESSNDKHNLLTTVRELVKSSQNKITTIIQNKLTTIKSSNLAQLELNSDLQPPEWIIEFYSDILPIIDQNTSDTFMNLLTEDNAEFMNMIINQPIEIFNGHIENNISKMFNRRDQVVLKLNFLDLILSKIMPIILLSDKILELNDLTEKLSLELTNLQLDSLINGCQLTDFYNIINMICPFSDDFFDVSIYQPITENKLFTKDKIMGTNDIIQTFLPSALIDIQQSLFKVNSPMIVNNIITNSSLEFIKFYLKFNLIINEYLDDVLLIWSDIEVATLLGMEEPYQLAKNSMNFE</sequence>
<proteinExistence type="inferred from homology"/>
<comment type="subcellular location">
    <subcellularLocation>
        <location evidence="1 10">Golgi apparatus membrane</location>
        <topology evidence="1 10">Peripheral membrane protein</topology>
    </subcellularLocation>
</comment>
<dbReference type="GO" id="GO:0015031">
    <property type="term" value="P:protein transport"/>
    <property type="evidence" value="ECO:0007669"/>
    <property type="project" value="UniProtKB-KW"/>
</dbReference>
<evidence type="ECO:0000256" key="1">
    <source>
        <dbReference type="ARBA" id="ARBA00004395"/>
    </source>
</evidence>
<dbReference type="GO" id="GO:0017119">
    <property type="term" value="C:Golgi transport complex"/>
    <property type="evidence" value="ECO:0007669"/>
    <property type="project" value="UniProtKB-UniRule"/>
</dbReference>
<comment type="similarity">
    <text evidence="2 10">Belongs to the COG6 family.</text>
</comment>
<evidence type="ECO:0000256" key="5">
    <source>
        <dbReference type="ARBA" id="ARBA00022927"/>
    </source>
</evidence>
<evidence type="ECO:0000259" key="11">
    <source>
        <dbReference type="Pfam" id="PF06419"/>
    </source>
</evidence>
<dbReference type="EMBL" id="LMYN01000062">
    <property type="protein sequence ID" value="KSA01145.1"/>
    <property type="molecule type" value="Genomic_DNA"/>
</dbReference>
<protein>
    <recommendedName>
        <fullName evidence="3 10">Conserved oligomeric Golgi complex subunit 6</fullName>
        <shortName evidence="10">COG complex subunit 6</shortName>
    </recommendedName>
    <alternativeName>
        <fullName evidence="8 10">Component of oligomeric Golgi complex 6</fullName>
    </alternativeName>
</protein>
<dbReference type="GeneID" id="26840095"/>
<dbReference type="Pfam" id="PF20653">
    <property type="entry name" value="COG6_C"/>
    <property type="match status" value="1"/>
</dbReference>
<feature type="domain" description="Conserved Oligomeric Golgi complex subunit 6 C-terminal" evidence="12">
    <location>
        <begin position="279"/>
        <end position="759"/>
    </location>
</feature>
<dbReference type="InterPro" id="IPR048369">
    <property type="entry name" value="COG6_C"/>
</dbReference>